<evidence type="ECO:0000313" key="2">
    <source>
        <dbReference type="Proteomes" id="UP001165960"/>
    </source>
</evidence>
<keyword evidence="2" id="KW-1185">Reference proteome</keyword>
<sequence>MQLHPALWLLEKVVEPIEMIAIQNHLNQCHREDREREEERNKDFDIKAHFDPTEPEEQKIDEEEPPLPKSSRPSMEEWREVHRKRRQASTQKTKQKQKQKHRLTQQSTVQTPMETEEPAPNNTKTRKPQTQRQ</sequence>
<name>A0ACC2TW30_9FUNG</name>
<gene>
    <name evidence="1" type="ORF">DSO57_1005409</name>
</gene>
<reference evidence="1" key="1">
    <citation type="submission" date="2022-04" db="EMBL/GenBank/DDBJ databases">
        <title>Genome of the entomopathogenic fungus Entomophthora muscae.</title>
        <authorList>
            <person name="Elya C."/>
            <person name="Lovett B.R."/>
            <person name="Lee E."/>
            <person name="Macias A.M."/>
            <person name="Hajek A.E."/>
            <person name="De Bivort B.L."/>
            <person name="Kasson M.T."/>
            <person name="De Fine Licht H.H."/>
            <person name="Stajich J.E."/>
        </authorList>
    </citation>
    <scope>NUCLEOTIDE SEQUENCE</scope>
    <source>
        <strain evidence="1">Berkeley</strain>
    </source>
</reference>
<accession>A0ACC2TW30</accession>
<dbReference type="EMBL" id="QTSX02002144">
    <property type="protein sequence ID" value="KAJ9078566.1"/>
    <property type="molecule type" value="Genomic_DNA"/>
</dbReference>
<comment type="caution">
    <text evidence="1">The sequence shown here is derived from an EMBL/GenBank/DDBJ whole genome shotgun (WGS) entry which is preliminary data.</text>
</comment>
<protein>
    <submittedName>
        <fullName evidence="1">Uncharacterized protein</fullName>
    </submittedName>
</protein>
<evidence type="ECO:0000313" key="1">
    <source>
        <dbReference type="EMBL" id="KAJ9078566.1"/>
    </source>
</evidence>
<dbReference type="Proteomes" id="UP001165960">
    <property type="component" value="Unassembled WGS sequence"/>
</dbReference>
<proteinExistence type="predicted"/>
<organism evidence="1 2">
    <name type="scientific">Entomophthora muscae</name>
    <dbReference type="NCBI Taxonomy" id="34485"/>
    <lineage>
        <taxon>Eukaryota</taxon>
        <taxon>Fungi</taxon>
        <taxon>Fungi incertae sedis</taxon>
        <taxon>Zoopagomycota</taxon>
        <taxon>Entomophthoromycotina</taxon>
        <taxon>Entomophthoromycetes</taxon>
        <taxon>Entomophthorales</taxon>
        <taxon>Entomophthoraceae</taxon>
        <taxon>Entomophthora</taxon>
    </lineage>
</organism>